<feature type="compositionally biased region" description="Basic residues" evidence="1">
    <location>
        <begin position="201"/>
        <end position="213"/>
    </location>
</feature>
<feature type="compositionally biased region" description="Basic and acidic residues" evidence="1">
    <location>
        <begin position="747"/>
        <end position="757"/>
    </location>
</feature>
<feature type="compositionally biased region" description="Basic residues" evidence="1">
    <location>
        <begin position="252"/>
        <end position="267"/>
    </location>
</feature>
<evidence type="ECO:0000256" key="1">
    <source>
        <dbReference type="SAM" id="MobiDB-lite"/>
    </source>
</evidence>
<keyword evidence="3" id="KW-1185">Reference proteome</keyword>
<accession>A0A6A6TJG5</accession>
<feature type="compositionally biased region" description="Polar residues" evidence="1">
    <location>
        <begin position="143"/>
        <end position="153"/>
    </location>
</feature>
<feature type="region of interest" description="Disordered" evidence="1">
    <location>
        <begin position="503"/>
        <end position="572"/>
    </location>
</feature>
<feature type="compositionally biased region" description="Polar residues" evidence="1">
    <location>
        <begin position="114"/>
        <end position="127"/>
    </location>
</feature>
<feature type="compositionally biased region" description="Basic and acidic residues" evidence="1">
    <location>
        <begin position="13"/>
        <end position="42"/>
    </location>
</feature>
<feature type="compositionally biased region" description="Low complexity" evidence="1">
    <location>
        <begin position="78"/>
        <end position="90"/>
    </location>
</feature>
<sequence length="757" mass="84159">MASKRRAPSAVDDEIRTKKPKLKANEFEKMLPVQEDTHEKKSGLSPPKSDHSSPAAQALQKEQPLKTPQRHTPPSPPATASSPDFASTTSIPTPGMTTALIPSSPPAQSSPAQNSAKSHPTPVTSGSEALKLESDEVLDASNGDATATSKALGSTNASAKPKSKAKARKSTTPGASDHPDELDRSSSLTINPTQSSEKPKPKAQKPKTHRRKATTTIDDVSQPKKAKLNASGQETTAEAKSAAGDQQTPLHRITKNGKPKKEPKKSLKGAPSITSLFDPFENGQTGVVKPNEIHDSWGKKPLPGPGGPKSHPDLPSARSSNAETVPPLWEDRGFRFRKGRYQKRVGKLADESDDDDEDDKDLPLVDQQQHLVIKLMDMRPNRDNGNQPKRTAEIYAYENGIPKDWTNHQALKALNDRRRDAISRFTCDPPWTDLEREYLTQLCVDYPDASILEYTERFNYRFKGDYKEKTGFVQFHEIYDGRTIESVRYEYLSFKKLYDRGEVPQPTREETEKINNQTQEQWLEKVGFGPKNDKDDKPKGKSAMKTKGPAKRATSADMAPHPHHRVDPSKVELPEELEEELLELAGWYNQDEFRQDTNSNFLFDSEADSSSDLSDVPDDDDEDSPFRYDSSSDFPHKRYAPCLTPIPEVSEDAASPYRPNMKQTEINNPLDSSDEAGWETEDEEGSPEKDALEQVLQKTVERYHSARTEKQHQSAVNAFLESSSQGLETLEVGIGQAEMMDGQHTPSDGERDVPEYA</sequence>
<dbReference type="AlphaFoldDB" id="A0A6A6TJG5"/>
<dbReference type="OrthoDB" id="3786150at2759"/>
<reference evidence="2" key="1">
    <citation type="journal article" date="2020" name="Stud. Mycol.">
        <title>101 Dothideomycetes genomes: a test case for predicting lifestyles and emergence of pathogens.</title>
        <authorList>
            <person name="Haridas S."/>
            <person name="Albert R."/>
            <person name="Binder M."/>
            <person name="Bloem J."/>
            <person name="Labutti K."/>
            <person name="Salamov A."/>
            <person name="Andreopoulos B."/>
            <person name="Baker S."/>
            <person name="Barry K."/>
            <person name="Bills G."/>
            <person name="Bluhm B."/>
            <person name="Cannon C."/>
            <person name="Castanera R."/>
            <person name="Culley D."/>
            <person name="Daum C."/>
            <person name="Ezra D."/>
            <person name="Gonzalez J."/>
            <person name="Henrissat B."/>
            <person name="Kuo A."/>
            <person name="Liang C."/>
            <person name="Lipzen A."/>
            <person name="Lutzoni F."/>
            <person name="Magnuson J."/>
            <person name="Mondo S."/>
            <person name="Nolan M."/>
            <person name="Ohm R."/>
            <person name="Pangilinan J."/>
            <person name="Park H.-J."/>
            <person name="Ramirez L."/>
            <person name="Alfaro M."/>
            <person name="Sun H."/>
            <person name="Tritt A."/>
            <person name="Yoshinaga Y."/>
            <person name="Zwiers L.-H."/>
            <person name="Turgeon B."/>
            <person name="Goodwin S."/>
            <person name="Spatafora J."/>
            <person name="Crous P."/>
            <person name="Grigoriev I."/>
        </authorList>
    </citation>
    <scope>NUCLEOTIDE SEQUENCE</scope>
    <source>
        <strain evidence="2">CBS 122681</strain>
    </source>
</reference>
<dbReference type="Proteomes" id="UP000799324">
    <property type="component" value="Unassembled WGS sequence"/>
</dbReference>
<feature type="compositionally biased region" description="Basic and acidic residues" evidence="1">
    <location>
        <begin position="503"/>
        <end position="513"/>
    </location>
</feature>
<feature type="compositionally biased region" description="Polar residues" evidence="1">
    <location>
        <begin position="230"/>
        <end position="249"/>
    </location>
</feature>
<feature type="region of interest" description="Disordered" evidence="1">
    <location>
        <begin position="602"/>
        <end position="692"/>
    </location>
</feature>
<proteinExistence type="predicted"/>
<gene>
    <name evidence="2" type="ORF">K491DRAFT_712177</name>
</gene>
<organism evidence="2 3">
    <name type="scientific">Lophiostoma macrostomum CBS 122681</name>
    <dbReference type="NCBI Taxonomy" id="1314788"/>
    <lineage>
        <taxon>Eukaryota</taxon>
        <taxon>Fungi</taxon>
        <taxon>Dikarya</taxon>
        <taxon>Ascomycota</taxon>
        <taxon>Pezizomycotina</taxon>
        <taxon>Dothideomycetes</taxon>
        <taxon>Pleosporomycetidae</taxon>
        <taxon>Pleosporales</taxon>
        <taxon>Lophiostomataceae</taxon>
        <taxon>Lophiostoma</taxon>
    </lineage>
</organism>
<evidence type="ECO:0000313" key="3">
    <source>
        <dbReference type="Proteomes" id="UP000799324"/>
    </source>
</evidence>
<dbReference type="EMBL" id="MU004303">
    <property type="protein sequence ID" value="KAF2659882.1"/>
    <property type="molecule type" value="Genomic_DNA"/>
</dbReference>
<feature type="region of interest" description="Disordered" evidence="1">
    <location>
        <begin position="737"/>
        <end position="757"/>
    </location>
</feature>
<feature type="region of interest" description="Disordered" evidence="1">
    <location>
        <begin position="1"/>
        <end position="327"/>
    </location>
</feature>
<feature type="compositionally biased region" description="Acidic residues" evidence="1">
    <location>
        <begin position="605"/>
        <end position="623"/>
    </location>
</feature>
<feature type="compositionally biased region" description="Polar residues" evidence="1">
    <location>
        <begin position="661"/>
        <end position="671"/>
    </location>
</feature>
<feature type="compositionally biased region" description="Acidic residues" evidence="1">
    <location>
        <begin position="672"/>
        <end position="685"/>
    </location>
</feature>
<evidence type="ECO:0000313" key="2">
    <source>
        <dbReference type="EMBL" id="KAF2659882.1"/>
    </source>
</evidence>
<protein>
    <submittedName>
        <fullName evidence="2">Uncharacterized protein</fullName>
    </submittedName>
</protein>
<feature type="compositionally biased region" description="Polar residues" evidence="1">
    <location>
        <begin position="185"/>
        <end position="196"/>
    </location>
</feature>
<feature type="compositionally biased region" description="Basic residues" evidence="1">
    <location>
        <begin position="540"/>
        <end position="550"/>
    </location>
</feature>
<name>A0A6A6TJG5_9PLEO</name>